<evidence type="ECO:0000313" key="13">
    <source>
        <dbReference type="Proteomes" id="UP000032809"/>
    </source>
</evidence>
<dbReference type="NCBIfam" id="NF008865">
    <property type="entry name" value="PRK11898.1"/>
    <property type="match status" value="1"/>
</dbReference>
<dbReference type="Gene3D" id="3.40.190.10">
    <property type="entry name" value="Periplasmic binding protein-like II"/>
    <property type="match status" value="2"/>
</dbReference>
<evidence type="ECO:0000256" key="9">
    <source>
        <dbReference type="RuleBase" id="RU361254"/>
    </source>
</evidence>
<evidence type="ECO:0000256" key="2">
    <source>
        <dbReference type="ARBA" id="ARBA00013147"/>
    </source>
</evidence>
<comment type="catalytic activity">
    <reaction evidence="7 9">
        <text>prephenate + H(+) = 3-phenylpyruvate + CO2 + H2O</text>
        <dbReference type="Rhea" id="RHEA:21648"/>
        <dbReference type="ChEBI" id="CHEBI:15377"/>
        <dbReference type="ChEBI" id="CHEBI:15378"/>
        <dbReference type="ChEBI" id="CHEBI:16526"/>
        <dbReference type="ChEBI" id="CHEBI:18005"/>
        <dbReference type="ChEBI" id="CHEBI:29934"/>
        <dbReference type="EC" id="4.2.1.51"/>
    </reaction>
</comment>
<dbReference type="PANTHER" id="PTHR21022:SF19">
    <property type="entry name" value="PREPHENATE DEHYDRATASE-RELATED"/>
    <property type="match status" value="1"/>
</dbReference>
<dbReference type="SUPFAM" id="SSF55021">
    <property type="entry name" value="ACT-like"/>
    <property type="match status" value="1"/>
</dbReference>
<dbReference type="GO" id="GO:0009094">
    <property type="term" value="P:L-phenylalanine biosynthetic process"/>
    <property type="evidence" value="ECO:0007669"/>
    <property type="project" value="UniProtKB-UniPathway"/>
</dbReference>
<feature type="domain" description="Prephenate dehydratase" evidence="10">
    <location>
        <begin position="8"/>
        <end position="185"/>
    </location>
</feature>
<keyword evidence="4 9" id="KW-0057">Aromatic amino acid biosynthesis</keyword>
<dbReference type="PANTHER" id="PTHR21022">
    <property type="entry name" value="PREPHENATE DEHYDRATASE P PROTEIN"/>
    <property type="match status" value="1"/>
</dbReference>
<reference evidence="13" key="1">
    <citation type="submission" date="2014-11" db="EMBL/GenBank/DDBJ databases">
        <authorList>
            <person name="Wibberg D."/>
        </authorList>
    </citation>
    <scope>NUCLEOTIDE SEQUENCE [LARGE SCALE GENOMIC DNA]</scope>
    <source>
        <strain evidence="13">L3</strain>
    </source>
</reference>
<dbReference type="CDD" id="cd13633">
    <property type="entry name" value="PBP2_Sa-PDT_like"/>
    <property type="match status" value="1"/>
</dbReference>
<dbReference type="GO" id="GO:0004664">
    <property type="term" value="F:prephenate dehydratase activity"/>
    <property type="evidence" value="ECO:0007669"/>
    <property type="project" value="UniProtKB-UniRule"/>
</dbReference>
<evidence type="ECO:0000256" key="4">
    <source>
        <dbReference type="ARBA" id="ARBA00023141"/>
    </source>
</evidence>
<dbReference type="InterPro" id="IPR045865">
    <property type="entry name" value="ACT-like_dom_sf"/>
</dbReference>
<dbReference type="UniPathway" id="UPA00121">
    <property type="reaction ID" value="UER00345"/>
</dbReference>
<dbReference type="GO" id="GO:0005737">
    <property type="term" value="C:cytoplasm"/>
    <property type="evidence" value="ECO:0007669"/>
    <property type="project" value="TreeGrafter"/>
</dbReference>
<dbReference type="SUPFAM" id="SSF53850">
    <property type="entry name" value="Periplasmic binding protein-like II"/>
    <property type="match status" value="1"/>
</dbReference>
<dbReference type="RefSeq" id="WP_052670430.1">
    <property type="nucleotide sequence ID" value="NZ_LN824141.1"/>
</dbReference>
<dbReference type="Proteomes" id="UP000032809">
    <property type="component" value="Chromosome I"/>
</dbReference>
<dbReference type="FunFam" id="3.40.190.10:FF:000029">
    <property type="entry name" value="Chorismate mutase/Prephenate dehydratase"/>
    <property type="match status" value="1"/>
</dbReference>
<evidence type="ECO:0000256" key="1">
    <source>
        <dbReference type="ARBA" id="ARBA00004741"/>
    </source>
</evidence>
<evidence type="ECO:0000256" key="7">
    <source>
        <dbReference type="ARBA" id="ARBA00047848"/>
    </source>
</evidence>
<sequence>MSKNNSIKCSYLGPAGTYSEIAAKKFFGENNVFIAKNTIADVFDSVTTAEADYGVVPIENSIEGSVNMTMDLLFEIPNIRVVGECVIPIRHFLLSYEKIELDKIRTLCSHQQAIGQCSKFIRSYLKDPEIIFTASTSNACHIIKSIPNSAAIASENVIQIYNLYTIAKDIQDSLVNATRFFIISKINNNNNNNNNNNIYNFDDYYSFESYKTSIICCPKFNKAGVLYSILKNFTRKNINLTRIESRPTKKQLGEYSFYIDFEGSIADNKVKRALIKIEQMSSFFKILGSYKKWIE</sequence>
<evidence type="ECO:0000256" key="5">
    <source>
        <dbReference type="ARBA" id="ARBA00023222"/>
    </source>
</evidence>
<dbReference type="STRING" id="1006576.DTL3_1466"/>
<evidence type="ECO:0000256" key="3">
    <source>
        <dbReference type="ARBA" id="ARBA00022605"/>
    </source>
</evidence>
<dbReference type="PROSITE" id="PS51171">
    <property type="entry name" value="PREPHENATE_DEHYDR_3"/>
    <property type="match status" value="1"/>
</dbReference>
<dbReference type="HOGENOM" id="CLU_035008_0_2_0"/>
<evidence type="ECO:0000256" key="6">
    <source>
        <dbReference type="ARBA" id="ARBA00023239"/>
    </source>
</evidence>
<dbReference type="InterPro" id="IPR002912">
    <property type="entry name" value="ACT_dom"/>
</dbReference>
<dbReference type="EC" id="4.2.1.51" evidence="2 9"/>
<proteinExistence type="predicted"/>
<dbReference type="PROSITE" id="PS00858">
    <property type="entry name" value="PREPHENATE_DEHYDR_2"/>
    <property type="match status" value="1"/>
</dbReference>
<keyword evidence="5 9" id="KW-0584">Phenylalanine biosynthesis</keyword>
<dbReference type="PIRSF" id="PIRSF001500">
    <property type="entry name" value="Chor_mut_pdt_Ppr"/>
    <property type="match status" value="1"/>
</dbReference>
<feature type="site" description="Essential for prephenate dehydratase activity" evidence="8">
    <location>
        <position position="178"/>
    </location>
</feature>
<name>A0A0C7NZP9_DEFTU</name>
<keyword evidence="3 9" id="KW-0028">Amino-acid biosynthesis</keyword>
<dbReference type="EMBL" id="LN824141">
    <property type="protein sequence ID" value="CEP78758.1"/>
    <property type="molecule type" value="Genomic_DNA"/>
</dbReference>
<dbReference type="CDD" id="cd04905">
    <property type="entry name" value="ACT_CM-PDT"/>
    <property type="match status" value="1"/>
</dbReference>
<comment type="pathway">
    <text evidence="1 9">Amino-acid biosynthesis; L-phenylalanine biosynthesis; phenylpyruvate from prephenate: step 1/1.</text>
</comment>
<dbReference type="PATRIC" id="fig|1006576.9.peg.1462"/>
<evidence type="ECO:0000256" key="8">
    <source>
        <dbReference type="PIRSR" id="PIRSR001500-2"/>
    </source>
</evidence>
<dbReference type="InterPro" id="IPR018528">
    <property type="entry name" value="Preph_deHydtase_CS"/>
</dbReference>
<gene>
    <name evidence="9 12" type="primary">pheA</name>
    <name evidence="12" type="ORF">DTL3_1466</name>
</gene>
<evidence type="ECO:0000259" key="11">
    <source>
        <dbReference type="PROSITE" id="PS51671"/>
    </source>
</evidence>
<dbReference type="KEGG" id="dtn:DTL3_1466"/>
<organism evidence="12 13">
    <name type="scientific">Defluviitoga tunisiensis</name>
    <dbReference type="NCBI Taxonomy" id="1006576"/>
    <lineage>
        <taxon>Bacteria</taxon>
        <taxon>Thermotogati</taxon>
        <taxon>Thermotogota</taxon>
        <taxon>Thermotogae</taxon>
        <taxon>Petrotogales</taxon>
        <taxon>Petrotogaceae</taxon>
        <taxon>Defluviitoga</taxon>
    </lineage>
</organism>
<dbReference type="InterPro" id="IPR008242">
    <property type="entry name" value="Chor_mutase/pphenate_deHydtase"/>
</dbReference>
<evidence type="ECO:0000259" key="10">
    <source>
        <dbReference type="PROSITE" id="PS51171"/>
    </source>
</evidence>
<dbReference type="AlphaFoldDB" id="A0A0C7NZP9"/>
<evidence type="ECO:0000313" key="12">
    <source>
        <dbReference type="EMBL" id="CEP78758.1"/>
    </source>
</evidence>
<dbReference type="FunFam" id="3.30.70.260:FF:000012">
    <property type="entry name" value="Prephenate dehydratase"/>
    <property type="match status" value="1"/>
</dbReference>
<dbReference type="Gene3D" id="3.30.70.260">
    <property type="match status" value="1"/>
</dbReference>
<dbReference type="Pfam" id="PF00800">
    <property type="entry name" value="PDT"/>
    <property type="match status" value="1"/>
</dbReference>
<keyword evidence="6 9" id="KW-0456">Lyase</keyword>
<keyword evidence="13" id="KW-1185">Reference proteome</keyword>
<accession>A0A0C7NZP9</accession>
<dbReference type="PROSITE" id="PS51671">
    <property type="entry name" value="ACT"/>
    <property type="match status" value="1"/>
</dbReference>
<feature type="domain" description="ACT" evidence="11">
    <location>
        <begin position="214"/>
        <end position="291"/>
    </location>
</feature>
<dbReference type="InterPro" id="IPR001086">
    <property type="entry name" value="Preph_deHydtase"/>
</dbReference>
<protein>
    <recommendedName>
        <fullName evidence="2 9">Prephenate dehydratase</fullName>
        <shortName evidence="9">PDT</shortName>
        <ecNumber evidence="2 9">4.2.1.51</ecNumber>
    </recommendedName>
</protein>